<keyword evidence="3" id="KW-1185">Reference proteome</keyword>
<feature type="domain" description="Peptidase C39-like" evidence="1">
    <location>
        <begin position="14"/>
        <end position="159"/>
    </location>
</feature>
<protein>
    <recommendedName>
        <fullName evidence="1">Peptidase C39-like domain-containing protein</fullName>
    </recommendedName>
</protein>
<evidence type="ECO:0000313" key="3">
    <source>
        <dbReference type="Proteomes" id="UP000466388"/>
    </source>
</evidence>
<dbReference type="PANTHER" id="PTHR37806:SF1">
    <property type="entry name" value="PEPTIDASE C39-LIKE DOMAIN-CONTAINING PROTEIN"/>
    <property type="match status" value="1"/>
</dbReference>
<dbReference type="SUPFAM" id="SSF54001">
    <property type="entry name" value="Cysteine proteinases"/>
    <property type="match status" value="1"/>
</dbReference>
<dbReference type="InterPro" id="IPR038765">
    <property type="entry name" value="Papain-like_cys_pep_sf"/>
</dbReference>
<dbReference type="EMBL" id="WNJO01000003">
    <property type="protein sequence ID" value="MTV81697.1"/>
    <property type="molecule type" value="Genomic_DNA"/>
</dbReference>
<name>A0A7X2XU16_9LACO</name>
<dbReference type="Proteomes" id="UP000466388">
    <property type="component" value="Unassembled WGS sequence"/>
</dbReference>
<dbReference type="InterPro" id="IPR039564">
    <property type="entry name" value="Peptidase_C39-like"/>
</dbReference>
<organism evidence="2 3">
    <name type="scientific">Secundilactobacillus folii</name>
    <dbReference type="NCBI Taxonomy" id="2678357"/>
    <lineage>
        <taxon>Bacteria</taxon>
        <taxon>Bacillati</taxon>
        <taxon>Bacillota</taxon>
        <taxon>Bacilli</taxon>
        <taxon>Lactobacillales</taxon>
        <taxon>Lactobacillaceae</taxon>
        <taxon>Secundilactobacillus</taxon>
    </lineage>
</organism>
<gene>
    <name evidence="2" type="ORF">GM612_03390</name>
</gene>
<reference evidence="2 3" key="1">
    <citation type="submission" date="2019-11" db="EMBL/GenBank/DDBJ databases">
        <title>Lactobacillus sp. nov. CRM56-3, isolated from fermented tea leaves.</title>
        <authorList>
            <person name="Phuengjayaem S."/>
            <person name="Tanasupawat S."/>
        </authorList>
    </citation>
    <scope>NUCLEOTIDE SEQUENCE [LARGE SCALE GENOMIC DNA]</scope>
    <source>
        <strain evidence="2 3">CRM56-3</strain>
    </source>
</reference>
<evidence type="ECO:0000259" key="1">
    <source>
        <dbReference type="Pfam" id="PF13529"/>
    </source>
</evidence>
<dbReference type="PANTHER" id="PTHR37806">
    <property type="entry name" value="LMO0724 PROTEIN"/>
    <property type="match status" value="1"/>
</dbReference>
<dbReference type="Gene3D" id="3.90.70.10">
    <property type="entry name" value="Cysteine proteinases"/>
    <property type="match status" value="1"/>
</dbReference>
<sequence>MKNGDEPFSLNAENINQIWWGMPNGCEPAALLTGLHLQGHALDLDYLTFLKQMPRASDYNPYHGFGGEPDQDVPGHFEAIFPAPLVKWASQYAVVRDLSGTKAEALQQSLQQKKPVLAYVTVGFETPKWGQYSFGTALSNNHAVLVDGYFGQLLHVSDPIDGRYWLSLARFKQAYDARRWAVEIN</sequence>
<dbReference type="AlphaFoldDB" id="A0A7X2XU16"/>
<evidence type="ECO:0000313" key="2">
    <source>
        <dbReference type="EMBL" id="MTV81697.1"/>
    </source>
</evidence>
<proteinExistence type="predicted"/>
<dbReference type="Pfam" id="PF13529">
    <property type="entry name" value="Peptidase_C39_2"/>
    <property type="match status" value="1"/>
</dbReference>
<accession>A0A7X2XU16</accession>
<comment type="caution">
    <text evidence="2">The sequence shown here is derived from an EMBL/GenBank/DDBJ whole genome shotgun (WGS) entry which is preliminary data.</text>
</comment>